<organism evidence="6 7">
    <name type="scientific">Arenicella xantha</name>
    <dbReference type="NCBI Taxonomy" id="644221"/>
    <lineage>
        <taxon>Bacteria</taxon>
        <taxon>Pseudomonadati</taxon>
        <taxon>Pseudomonadota</taxon>
        <taxon>Gammaproteobacteria</taxon>
        <taxon>Arenicellales</taxon>
        <taxon>Arenicellaceae</taxon>
        <taxon>Arenicella</taxon>
    </lineage>
</organism>
<proteinExistence type="predicted"/>
<evidence type="ECO:0000256" key="2">
    <source>
        <dbReference type="ARBA" id="ARBA00023125"/>
    </source>
</evidence>
<dbReference type="InterPro" id="IPR009057">
    <property type="entry name" value="Homeodomain-like_sf"/>
</dbReference>
<dbReference type="GO" id="GO:0003700">
    <property type="term" value="F:DNA-binding transcription factor activity"/>
    <property type="evidence" value="ECO:0007669"/>
    <property type="project" value="InterPro"/>
</dbReference>
<dbReference type="InterPro" id="IPR047640">
    <property type="entry name" value="RpiR-like"/>
</dbReference>
<dbReference type="NCBIfam" id="NF008451">
    <property type="entry name" value="PRK11302.1"/>
    <property type="match status" value="1"/>
</dbReference>
<dbReference type="PANTHER" id="PTHR30514:SF1">
    <property type="entry name" value="HTH-TYPE TRANSCRIPTIONAL REGULATOR HEXR-RELATED"/>
    <property type="match status" value="1"/>
</dbReference>
<evidence type="ECO:0000313" key="6">
    <source>
        <dbReference type="EMBL" id="RBP49739.1"/>
    </source>
</evidence>
<dbReference type="OrthoDB" id="257751at2"/>
<dbReference type="RefSeq" id="WP_113954741.1">
    <property type="nucleotide sequence ID" value="NZ_QNRT01000003.1"/>
</dbReference>
<reference evidence="6 7" key="1">
    <citation type="submission" date="2018-06" db="EMBL/GenBank/DDBJ databases">
        <title>Genomic Encyclopedia of Type Strains, Phase IV (KMG-IV): sequencing the most valuable type-strain genomes for metagenomic binning, comparative biology and taxonomic classification.</title>
        <authorList>
            <person name="Goeker M."/>
        </authorList>
    </citation>
    <scope>NUCLEOTIDE SEQUENCE [LARGE SCALE GENOMIC DNA]</scope>
    <source>
        <strain evidence="6 7">DSM 24032</strain>
    </source>
</reference>
<evidence type="ECO:0000256" key="1">
    <source>
        <dbReference type="ARBA" id="ARBA00023015"/>
    </source>
</evidence>
<dbReference type="SUPFAM" id="SSF53697">
    <property type="entry name" value="SIS domain"/>
    <property type="match status" value="1"/>
</dbReference>
<dbReference type="Gene3D" id="1.10.10.10">
    <property type="entry name" value="Winged helix-like DNA-binding domain superfamily/Winged helix DNA-binding domain"/>
    <property type="match status" value="1"/>
</dbReference>
<dbReference type="SUPFAM" id="SSF46689">
    <property type="entry name" value="Homeodomain-like"/>
    <property type="match status" value="1"/>
</dbReference>
<dbReference type="GO" id="GO:0003677">
    <property type="term" value="F:DNA binding"/>
    <property type="evidence" value="ECO:0007669"/>
    <property type="project" value="UniProtKB-KW"/>
</dbReference>
<dbReference type="Gene3D" id="3.40.50.10490">
    <property type="entry name" value="Glucose-6-phosphate isomerase like protein, domain 1"/>
    <property type="match status" value="1"/>
</dbReference>
<dbReference type="Pfam" id="PF01418">
    <property type="entry name" value="HTH_6"/>
    <property type="match status" value="1"/>
</dbReference>
<dbReference type="InterPro" id="IPR035472">
    <property type="entry name" value="RpiR-like_SIS"/>
</dbReference>
<feature type="domain" description="HTH rpiR-type" evidence="4">
    <location>
        <begin position="5"/>
        <end position="81"/>
    </location>
</feature>
<dbReference type="Pfam" id="PF01380">
    <property type="entry name" value="SIS"/>
    <property type="match status" value="1"/>
</dbReference>
<dbReference type="InParanoid" id="A0A395JIZ1"/>
<evidence type="ECO:0000256" key="3">
    <source>
        <dbReference type="ARBA" id="ARBA00023163"/>
    </source>
</evidence>
<keyword evidence="2" id="KW-0238">DNA-binding</keyword>
<evidence type="ECO:0000313" key="7">
    <source>
        <dbReference type="Proteomes" id="UP000253083"/>
    </source>
</evidence>
<dbReference type="FunCoup" id="A0A395JIZ1">
    <property type="interactions" value="38"/>
</dbReference>
<feature type="domain" description="SIS" evidence="5">
    <location>
        <begin position="125"/>
        <end position="264"/>
    </location>
</feature>
<dbReference type="InterPro" id="IPR036388">
    <property type="entry name" value="WH-like_DNA-bd_sf"/>
</dbReference>
<accession>A0A395JIZ1</accession>
<sequence>MQAKASLLQLMNSSTIRLSKSDKKLAAIIQADPAVVIHQSIAVLATAADVSEPTVNRFCHKLGCDGYPDFKLRLAQEISSNGQLFVDNLSRDDDSSMVIKKIMSSIQGSIQSLANTIDPTVLDASAEAIAQCKSVHFFGMGASSSVALDAQHKFFRFGMPVIAHTDYINQRMACSMMDSNDVAVFISYTGRTDAMIINAELAKQCGAVVIGITAQTSVLAAQCQYVLNAVTAEDTDLFTPMTSRIIHLAVIDMLATSVALKLGDRVERNIKAIKKNLAATRTDR</sequence>
<keyword evidence="1" id="KW-0805">Transcription regulation</keyword>
<comment type="caution">
    <text evidence="6">The sequence shown here is derived from an EMBL/GenBank/DDBJ whole genome shotgun (WGS) entry which is preliminary data.</text>
</comment>
<protein>
    <submittedName>
        <fullName evidence="6">RpiR family transcriptional regulator</fullName>
    </submittedName>
</protein>
<dbReference type="AlphaFoldDB" id="A0A395JIZ1"/>
<dbReference type="Proteomes" id="UP000253083">
    <property type="component" value="Unassembled WGS sequence"/>
</dbReference>
<dbReference type="PANTHER" id="PTHR30514">
    <property type="entry name" value="GLUCOKINASE"/>
    <property type="match status" value="1"/>
</dbReference>
<dbReference type="EMBL" id="QNRT01000003">
    <property type="protein sequence ID" value="RBP49739.1"/>
    <property type="molecule type" value="Genomic_DNA"/>
</dbReference>
<name>A0A395JIZ1_9GAMM</name>
<dbReference type="PROSITE" id="PS51071">
    <property type="entry name" value="HTH_RPIR"/>
    <property type="match status" value="1"/>
</dbReference>
<dbReference type="CDD" id="cd05013">
    <property type="entry name" value="SIS_RpiR"/>
    <property type="match status" value="1"/>
</dbReference>
<dbReference type="InterPro" id="IPR001347">
    <property type="entry name" value="SIS_dom"/>
</dbReference>
<dbReference type="GO" id="GO:0097367">
    <property type="term" value="F:carbohydrate derivative binding"/>
    <property type="evidence" value="ECO:0007669"/>
    <property type="project" value="InterPro"/>
</dbReference>
<dbReference type="InterPro" id="IPR046348">
    <property type="entry name" value="SIS_dom_sf"/>
</dbReference>
<dbReference type="InterPro" id="IPR000281">
    <property type="entry name" value="HTH_RpiR"/>
</dbReference>
<dbReference type="PROSITE" id="PS51464">
    <property type="entry name" value="SIS"/>
    <property type="match status" value="1"/>
</dbReference>
<keyword evidence="3" id="KW-0804">Transcription</keyword>
<evidence type="ECO:0000259" key="5">
    <source>
        <dbReference type="PROSITE" id="PS51464"/>
    </source>
</evidence>
<dbReference type="GO" id="GO:1901135">
    <property type="term" value="P:carbohydrate derivative metabolic process"/>
    <property type="evidence" value="ECO:0007669"/>
    <property type="project" value="InterPro"/>
</dbReference>
<keyword evidence="7" id="KW-1185">Reference proteome</keyword>
<evidence type="ECO:0000259" key="4">
    <source>
        <dbReference type="PROSITE" id="PS51071"/>
    </source>
</evidence>
<gene>
    <name evidence="6" type="ORF">DFR28_103164</name>
</gene>